<dbReference type="Gene3D" id="2.80.10.50">
    <property type="match status" value="1"/>
</dbReference>
<protein>
    <recommendedName>
        <fullName evidence="5">Ricin B lectin domain-containing protein</fullName>
    </recommendedName>
</protein>
<dbReference type="InterPro" id="IPR035992">
    <property type="entry name" value="Ricin_B-like_lectins"/>
</dbReference>
<evidence type="ECO:0008006" key="5">
    <source>
        <dbReference type="Google" id="ProtNLM"/>
    </source>
</evidence>
<feature type="region of interest" description="Disordered" evidence="1">
    <location>
        <begin position="277"/>
        <end position="301"/>
    </location>
</feature>
<sequence length="317" mass="31640">MATPPASVNQIFALTNAFTGPTKFLGIPSSSGSNAPQMISSSDPVPPSNAQWFLTDANIDTSFPYFYLHTVAAGSGQALDVVNDNGTASVKLHLVDTGRYTGQFWRFDAWGSGSAGGGYRLSNNFTGLDVHLDVYSDTLEAHLAGGDYSGQHWTVRVVGGTGGSGDGSGGAISVSGSGSVSGPTATGGSETVTATATATAGVVAAGDQGGGSGLSGGAIAGIVIGGVAALAFLAGVVAFIVLRRKRDRAGGSSATEQPAGEKMAVVGVADGAGSPPPVYDGGAGYTQQHQGGYGYQAPPAELGSAPVYRRELPDRAY</sequence>
<dbReference type="EMBL" id="MU839836">
    <property type="protein sequence ID" value="KAK1753997.1"/>
    <property type="molecule type" value="Genomic_DNA"/>
</dbReference>
<name>A0AAJ0BC19_9PEZI</name>
<accession>A0AAJ0BC19</accession>
<keyword evidence="2" id="KW-1133">Transmembrane helix</keyword>
<feature type="region of interest" description="Disordered" evidence="1">
    <location>
        <begin position="168"/>
        <end position="190"/>
    </location>
</feature>
<organism evidence="3 4">
    <name type="scientific">Echria macrotheca</name>
    <dbReference type="NCBI Taxonomy" id="438768"/>
    <lineage>
        <taxon>Eukaryota</taxon>
        <taxon>Fungi</taxon>
        <taxon>Dikarya</taxon>
        <taxon>Ascomycota</taxon>
        <taxon>Pezizomycotina</taxon>
        <taxon>Sordariomycetes</taxon>
        <taxon>Sordariomycetidae</taxon>
        <taxon>Sordariales</taxon>
        <taxon>Schizotheciaceae</taxon>
        <taxon>Echria</taxon>
    </lineage>
</organism>
<dbReference type="AlphaFoldDB" id="A0AAJ0BC19"/>
<keyword evidence="2" id="KW-0812">Transmembrane</keyword>
<gene>
    <name evidence="3" type="ORF">QBC47DRAFT_429463</name>
</gene>
<dbReference type="Proteomes" id="UP001239445">
    <property type="component" value="Unassembled WGS sequence"/>
</dbReference>
<dbReference type="SUPFAM" id="SSF50370">
    <property type="entry name" value="Ricin B-like lectins"/>
    <property type="match status" value="1"/>
</dbReference>
<keyword evidence="4" id="KW-1185">Reference proteome</keyword>
<comment type="caution">
    <text evidence="3">The sequence shown here is derived from an EMBL/GenBank/DDBJ whole genome shotgun (WGS) entry which is preliminary data.</text>
</comment>
<proteinExistence type="predicted"/>
<evidence type="ECO:0000256" key="2">
    <source>
        <dbReference type="SAM" id="Phobius"/>
    </source>
</evidence>
<feature type="transmembrane region" description="Helical" evidence="2">
    <location>
        <begin position="218"/>
        <end position="242"/>
    </location>
</feature>
<evidence type="ECO:0000313" key="3">
    <source>
        <dbReference type="EMBL" id="KAK1753997.1"/>
    </source>
</evidence>
<keyword evidence="2" id="KW-0472">Membrane</keyword>
<dbReference type="CDD" id="cd00161">
    <property type="entry name" value="beta-trefoil_Ricin-like"/>
    <property type="match status" value="1"/>
</dbReference>
<evidence type="ECO:0000313" key="4">
    <source>
        <dbReference type="Proteomes" id="UP001239445"/>
    </source>
</evidence>
<evidence type="ECO:0000256" key="1">
    <source>
        <dbReference type="SAM" id="MobiDB-lite"/>
    </source>
</evidence>
<dbReference type="CDD" id="cd12087">
    <property type="entry name" value="TM_EGFR-like"/>
    <property type="match status" value="1"/>
</dbReference>
<feature type="compositionally biased region" description="Low complexity" evidence="1">
    <location>
        <begin position="171"/>
        <end position="190"/>
    </location>
</feature>
<reference evidence="3" key="1">
    <citation type="submission" date="2023-06" db="EMBL/GenBank/DDBJ databases">
        <title>Genome-scale phylogeny and comparative genomics of the fungal order Sordariales.</title>
        <authorList>
            <consortium name="Lawrence Berkeley National Laboratory"/>
            <person name="Hensen N."/>
            <person name="Bonometti L."/>
            <person name="Westerberg I."/>
            <person name="Brannstrom I.O."/>
            <person name="Guillou S."/>
            <person name="Cros-Aarteil S."/>
            <person name="Calhoun S."/>
            <person name="Haridas S."/>
            <person name="Kuo A."/>
            <person name="Mondo S."/>
            <person name="Pangilinan J."/>
            <person name="Riley R."/>
            <person name="Labutti K."/>
            <person name="Andreopoulos B."/>
            <person name="Lipzen A."/>
            <person name="Chen C."/>
            <person name="Yanf M."/>
            <person name="Daum C."/>
            <person name="Ng V."/>
            <person name="Clum A."/>
            <person name="Steindorff A."/>
            <person name="Ohm R."/>
            <person name="Martin F."/>
            <person name="Silar P."/>
            <person name="Natvig D."/>
            <person name="Lalanne C."/>
            <person name="Gautier V."/>
            <person name="Ament-Velasquez S.L."/>
            <person name="Kruys A."/>
            <person name="Hutchinson M.I."/>
            <person name="Powell A.J."/>
            <person name="Barry K."/>
            <person name="Miller A.N."/>
            <person name="Grigoriev I.V."/>
            <person name="Debuchy R."/>
            <person name="Gladieux P."/>
            <person name="Thoren M.H."/>
            <person name="Johannesson H."/>
        </authorList>
    </citation>
    <scope>NUCLEOTIDE SEQUENCE</scope>
    <source>
        <strain evidence="3">PSN4</strain>
    </source>
</reference>